<dbReference type="PIRSF" id="PIRSF006268">
    <property type="entry name" value="ApbE"/>
    <property type="match status" value="1"/>
</dbReference>
<proteinExistence type="inferred from homology"/>
<dbReference type="PANTHER" id="PTHR30040:SF2">
    <property type="entry name" value="FAD:PROTEIN FMN TRANSFERASE"/>
    <property type="match status" value="1"/>
</dbReference>
<comment type="similarity">
    <text evidence="1 11">Belongs to the ApbE family.</text>
</comment>
<evidence type="ECO:0000256" key="6">
    <source>
        <dbReference type="ARBA" id="ARBA00022723"/>
    </source>
</evidence>
<evidence type="ECO:0000256" key="1">
    <source>
        <dbReference type="ARBA" id="ARBA00008282"/>
    </source>
</evidence>
<dbReference type="Pfam" id="PF02424">
    <property type="entry name" value="ApbE"/>
    <property type="match status" value="1"/>
</dbReference>
<dbReference type="RefSeq" id="WP_236985835.1">
    <property type="nucleotide sequence ID" value="NZ_AP023086.1"/>
</dbReference>
<feature type="binding site" evidence="12">
    <location>
        <position position="267"/>
    </location>
    <ligand>
        <name>Mg(2+)</name>
        <dbReference type="ChEBI" id="CHEBI:18420"/>
    </ligand>
</feature>
<evidence type="ECO:0000256" key="12">
    <source>
        <dbReference type="PIRSR" id="PIRSR006268-2"/>
    </source>
</evidence>
<dbReference type="EC" id="2.7.1.180" evidence="2 11"/>
<gene>
    <name evidence="13" type="ORF">MARGE09_P0534</name>
</gene>
<dbReference type="GO" id="GO:0016740">
    <property type="term" value="F:transferase activity"/>
    <property type="evidence" value="ECO:0007669"/>
    <property type="project" value="UniProtKB-UniRule"/>
</dbReference>
<keyword evidence="7 11" id="KW-0274">FAD</keyword>
<evidence type="ECO:0000256" key="5">
    <source>
        <dbReference type="ARBA" id="ARBA00022679"/>
    </source>
</evidence>
<keyword evidence="8 11" id="KW-0460">Magnesium</keyword>
<dbReference type="EMBL" id="AP023086">
    <property type="protein sequence ID" value="BCD96334.1"/>
    <property type="molecule type" value="Genomic_DNA"/>
</dbReference>
<keyword evidence="6 11" id="KW-0479">Metal-binding</keyword>
<keyword evidence="4 11" id="KW-0285">Flavoprotein</keyword>
<protein>
    <recommendedName>
        <fullName evidence="3 11">FAD:protein FMN transferase</fullName>
        <ecNumber evidence="2 11">2.7.1.180</ecNumber>
    </recommendedName>
    <alternativeName>
        <fullName evidence="9 11">Flavin transferase</fullName>
    </alternativeName>
</protein>
<reference evidence="13 14" key="1">
    <citation type="journal article" date="2022" name="IScience">
        <title>An ultrasensitive nanofiber-based assay for enzymatic hydrolysis and deep-sea microbial degradation of cellulose.</title>
        <authorList>
            <person name="Tsudome M."/>
            <person name="Tachioka M."/>
            <person name="Miyazaki M."/>
            <person name="Uchimura K."/>
            <person name="Tsuda M."/>
            <person name="Takaki Y."/>
            <person name="Deguchi S."/>
        </authorList>
    </citation>
    <scope>NUCLEOTIDE SEQUENCE [LARGE SCALE GENOMIC DNA]</scope>
    <source>
        <strain evidence="13 14">GE09</strain>
    </source>
</reference>
<dbReference type="Gene3D" id="3.10.520.10">
    <property type="entry name" value="ApbE-like domains"/>
    <property type="match status" value="1"/>
</dbReference>
<evidence type="ECO:0000256" key="8">
    <source>
        <dbReference type="ARBA" id="ARBA00022842"/>
    </source>
</evidence>
<evidence type="ECO:0000256" key="9">
    <source>
        <dbReference type="ARBA" id="ARBA00031306"/>
    </source>
</evidence>
<comment type="catalytic activity">
    <reaction evidence="10 11">
        <text>L-threonyl-[protein] + FAD = FMN-L-threonyl-[protein] + AMP + H(+)</text>
        <dbReference type="Rhea" id="RHEA:36847"/>
        <dbReference type="Rhea" id="RHEA-COMP:11060"/>
        <dbReference type="Rhea" id="RHEA-COMP:11061"/>
        <dbReference type="ChEBI" id="CHEBI:15378"/>
        <dbReference type="ChEBI" id="CHEBI:30013"/>
        <dbReference type="ChEBI" id="CHEBI:57692"/>
        <dbReference type="ChEBI" id="CHEBI:74257"/>
        <dbReference type="ChEBI" id="CHEBI:456215"/>
        <dbReference type="EC" id="2.7.1.180"/>
    </reaction>
</comment>
<evidence type="ECO:0000256" key="11">
    <source>
        <dbReference type="PIRNR" id="PIRNR006268"/>
    </source>
</evidence>
<evidence type="ECO:0000256" key="3">
    <source>
        <dbReference type="ARBA" id="ARBA00016337"/>
    </source>
</evidence>
<dbReference type="GO" id="GO:0046872">
    <property type="term" value="F:metal ion binding"/>
    <property type="evidence" value="ECO:0007669"/>
    <property type="project" value="UniProtKB-UniRule"/>
</dbReference>
<dbReference type="PANTHER" id="PTHR30040">
    <property type="entry name" value="THIAMINE BIOSYNTHESIS LIPOPROTEIN APBE"/>
    <property type="match status" value="1"/>
</dbReference>
<keyword evidence="5 11" id="KW-0808">Transferase</keyword>
<feature type="binding site" evidence="12">
    <location>
        <position position="156"/>
    </location>
    <ligand>
        <name>Mg(2+)</name>
        <dbReference type="ChEBI" id="CHEBI:18420"/>
    </ligand>
</feature>
<dbReference type="Proteomes" id="UP001320119">
    <property type="component" value="Chromosome"/>
</dbReference>
<evidence type="ECO:0000256" key="2">
    <source>
        <dbReference type="ARBA" id="ARBA00011955"/>
    </source>
</evidence>
<dbReference type="InterPro" id="IPR024932">
    <property type="entry name" value="ApbE"/>
</dbReference>
<evidence type="ECO:0000256" key="7">
    <source>
        <dbReference type="ARBA" id="ARBA00022827"/>
    </source>
</evidence>
<dbReference type="InterPro" id="IPR003374">
    <property type="entry name" value="ApbE-like_sf"/>
</dbReference>
<evidence type="ECO:0000313" key="14">
    <source>
        <dbReference type="Proteomes" id="UP001320119"/>
    </source>
</evidence>
<name>A0AAN2BIW9_9GAMM</name>
<evidence type="ECO:0000256" key="10">
    <source>
        <dbReference type="ARBA" id="ARBA00048540"/>
    </source>
</evidence>
<keyword evidence="14" id="KW-1185">Reference proteome</keyword>
<evidence type="ECO:0000313" key="13">
    <source>
        <dbReference type="EMBL" id="BCD96334.1"/>
    </source>
</evidence>
<sequence length="301" mass="32501">MALFNVPFKAMGTLCQIRLMAESQSQAEHIAQPAISRIADLENRYSRYIPSSLISRINANAGAQLTPLDAESHALFSYVASAFEQSDGLFDVTSGVLRKAWNFRKVGPQSSLPARHSLPTQQQLDALLDCCGWAKVGWGGERSIQLPAGFEIDFGGFVKEYAADSALSVLREKGVSSAMVDLGGDIAVFGGGWPIAIKKPRAPSEKLTQLSLRGGGLATSGNYERFFMLNNKRYSHILSPFTGWPIITPASISVVADSCLVAGTVSTVAMLAGESDCLEYLDAFDLPYCCVFNDGRVVNQF</sequence>
<dbReference type="AlphaFoldDB" id="A0AAN2BIW9"/>
<dbReference type="KEGG" id="marq:MARGE09_P0534"/>
<accession>A0AAN2BIW9</accession>
<evidence type="ECO:0000256" key="4">
    <source>
        <dbReference type="ARBA" id="ARBA00022630"/>
    </source>
</evidence>
<comment type="cofactor">
    <cofactor evidence="12">
        <name>Mg(2+)</name>
        <dbReference type="ChEBI" id="CHEBI:18420"/>
    </cofactor>
    <cofactor evidence="12">
        <name>Mn(2+)</name>
        <dbReference type="ChEBI" id="CHEBI:29035"/>
    </cofactor>
    <text evidence="12">Magnesium. Can also use manganese.</text>
</comment>
<organism evidence="13 14">
    <name type="scientific">Marinagarivorans cellulosilyticus</name>
    <dbReference type="NCBI Taxonomy" id="2721545"/>
    <lineage>
        <taxon>Bacteria</taxon>
        <taxon>Pseudomonadati</taxon>
        <taxon>Pseudomonadota</taxon>
        <taxon>Gammaproteobacteria</taxon>
        <taxon>Cellvibrionales</taxon>
        <taxon>Cellvibrionaceae</taxon>
        <taxon>Marinagarivorans</taxon>
    </lineage>
</organism>
<dbReference type="SUPFAM" id="SSF143631">
    <property type="entry name" value="ApbE-like"/>
    <property type="match status" value="1"/>
</dbReference>